<sequence>MATRTPSPARLPLLGLMMLVVIVGLGVAAVADYQGAFTSTTRVSLFVPDAGNQLSVGAQVKLRGAVLGTVDEIEPADDGARLTLALDPDKTHLVPVDTVARILPKTLVGQDYVDLVVPANASSQTVGDGDEIQRDTSAASANLEGALDKLLQVLRAVPAQQVASTLNAVSTALEGRGEELGTTLTTLQTYLDGLNPALPELTADLRALAEFSDTYDTAAPDLLAAMDDLATTADTVTEQRGNLQALFGDLSDTSRSLRDFLRDNEDNLIGLVDVSRSTLTTLATYAPEYPCLIEQLAGVVPRIDAIFGKGEERPALNVTLRVTNSRGKYVPGDEPEYVDTRGPQCYDIVRYAPQYPAEGPLRDGSYAPPAAARPDGGLQSLPQPARSGDPAGSPAEADLLNGLLGTDGAIASLLLGPILRGSEVSAR</sequence>
<dbReference type="GO" id="GO:0005576">
    <property type="term" value="C:extracellular region"/>
    <property type="evidence" value="ECO:0007669"/>
    <property type="project" value="TreeGrafter"/>
</dbReference>
<dbReference type="NCBIfam" id="TIGR00996">
    <property type="entry name" value="Mtu_fam_mce"/>
    <property type="match status" value="1"/>
</dbReference>
<dbReference type="InterPro" id="IPR005693">
    <property type="entry name" value="Mce"/>
</dbReference>
<dbReference type="InterPro" id="IPR003399">
    <property type="entry name" value="Mce/MlaD"/>
</dbReference>
<name>A0A4S8N052_9ACTN</name>
<evidence type="ECO:0000259" key="2">
    <source>
        <dbReference type="Pfam" id="PF02470"/>
    </source>
</evidence>
<evidence type="ECO:0000313" key="5">
    <source>
        <dbReference type="Proteomes" id="UP000307087"/>
    </source>
</evidence>
<dbReference type="GO" id="GO:0051701">
    <property type="term" value="P:biological process involved in interaction with host"/>
    <property type="evidence" value="ECO:0007669"/>
    <property type="project" value="TreeGrafter"/>
</dbReference>
<dbReference type="PANTHER" id="PTHR33371">
    <property type="entry name" value="INTERMEMBRANE PHOSPHOLIPID TRANSPORT SYSTEM BINDING PROTEIN MLAD-RELATED"/>
    <property type="match status" value="1"/>
</dbReference>
<dbReference type="Pfam" id="PF02470">
    <property type="entry name" value="MlaD"/>
    <property type="match status" value="1"/>
</dbReference>
<evidence type="ECO:0000313" key="4">
    <source>
        <dbReference type="EMBL" id="THV09137.1"/>
    </source>
</evidence>
<accession>A0A4S8N052</accession>
<dbReference type="PANTHER" id="PTHR33371:SF19">
    <property type="entry name" value="MCE-FAMILY PROTEIN MCE4A"/>
    <property type="match status" value="1"/>
</dbReference>
<feature type="region of interest" description="Disordered" evidence="1">
    <location>
        <begin position="359"/>
        <end position="396"/>
    </location>
</feature>
<proteinExistence type="predicted"/>
<organism evidence="4 5">
    <name type="scientific">Nocardioides caeni</name>
    <dbReference type="NCBI Taxonomy" id="574700"/>
    <lineage>
        <taxon>Bacteria</taxon>
        <taxon>Bacillati</taxon>
        <taxon>Actinomycetota</taxon>
        <taxon>Actinomycetes</taxon>
        <taxon>Propionibacteriales</taxon>
        <taxon>Nocardioidaceae</taxon>
        <taxon>Nocardioides</taxon>
    </lineage>
</organism>
<evidence type="ECO:0000259" key="3">
    <source>
        <dbReference type="Pfam" id="PF11887"/>
    </source>
</evidence>
<dbReference type="EMBL" id="STGW01000016">
    <property type="protein sequence ID" value="THV09137.1"/>
    <property type="molecule type" value="Genomic_DNA"/>
</dbReference>
<reference evidence="4 5" key="1">
    <citation type="journal article" date="2009" name="Int. J. Syst. Evol. Microbiol.">
        <title>Nocardioides caeni sp. nov., isolated from wastewater.</title>
        <authorList>
            <person name="Yoon J.H."/>
            <person name="Kang S.J."/>
            <person name="Park S."/>
            <person name="Kim W."/>
            <person name="Oh T.K."/>
        </authorList>
    </citation>
    <scope>NUCLEOTIDE SEQUENCE [LARGE SCALE GENOMIC DNA]</scope>
    <source>
        <strain evidence="4 5">DSM 23134</strain>
    </source>
</reference>
<dbReference type="Proteomes" id="UP000307087">
    <property type="component" value="Unassembled WGS sequence"/>
</dbReference>
<dbReference type="InterPro" id="IPR024516">
    <property type="entry name" value="Mce_C"/>
</dbReference>
<dbReference type="OrthoDB" id="3460188at2"/>
<comment type="caution">
    <text evidence="4">The sequence shown here is derived from an EMBL/GenBank/DDBJ whole genome shotgun (WGS) entry which is preliminary data.</text>
</comment>
<dbReference type="AlphaFoldDB" id="A0A4S8N052"/>
<feature type="domain" description="Mce/MlaD" evidence="2">
    <location>
        <begin position="40"/>
        <end position="116"/>
    </location>
</feature>
<protein>
    <submittedName>
        <fullName evidence="4">MCE family protein</fullName>
    </submittedName>
</protein>
<evidence type="ECO:0000256" key="1">
    <source>
        <dbReference type="SAM" id="MobiDB-lite"/>
    </source>
</evidence>
<feature type="domain" description="Mammalian cell entry C-terminal" evidence="3">
    <location>
        <begin position="123"/>
        <end position="343"/>
    </location>
</feature>
<keyword evidence="5" id="KW-1185">Reference proteome</keyword>
<gene>
    <name evidence="4" type="ORF">E9934_17025</name>
</gene>
<dbReference type="InterPro" id="IPR052336">
    <property type="entry name" value="MlaD_Phospholipid_Transporter"/>
</dbReference>
<dbReference type="Pfam" id="PF11887">
    <property type="entry name" value="Mce4_CUP1"/>
    <property type="match status" value="1"/>
</dbReference>
<dbReference type="RefSeq" id="WP_136564104.1">
    <property type="nucleotide sequence ID" value="NZ_BAABLS010000006.1"/>
</dbReference>